<feature type="domain" description="Ig-like" evidence="5">
    <location>
        <begin position="101"/>
        <end position="189"/>
    </location>
</feature>
<dbReference type="GeneTree" id="ENSGT01150000287080"/>
<proteinExistence type="predicted"/>
<feature type="transmembrane region" description="Helical" evidence="3">
    <location>
        <begin position="229"/>
        <end position="254"/>
    </location>
</feature>
<dbReference type="Proteomes" id="UP000005207">
    <property type="component" value="Linkage group LG15"/>
</dbReference>
<feature type="signal peptide" evidence="4">
    <location>
        <begin position="1"/>
        <end position="24"/>
    </location>
</feature>
<dbReference type="AlphaFoldDB" id="A0A669BBR0"/>
<dbReference type="InterPro" id="IPR007110">
    <property type="entry name" value="Ig-like_dom"/>
</dbReference>
<sequence>MMISSVSLLLGLCVLVMSVLTVSAVSLDVSPNFQQFFRGDSKVFLSCVDEWTVKRTNGRDTEVCGAAADLIRVNSSFCVLDLSISSGGSFLCDNLSGKKSDEVSISVLEDGVILEIPALPVRTGSDVTLHCKTRDGSSQKSYFFRYDQKIVSKAEVQLILSNVQQSNEGFYSCSTAIHARSPLSRLRVTDASLPTTSTNSPLAQATRSSSSIFCCNPPTSSSDPFPSPFMTLPLFLLLLSAVLIMVLIGGILLWRKQRATSTLPQKNEEITYADVTFRQTANKRVRYSADPDMVYSGVRTHTAGTHRQYNI</sequence>
<evidence type="ECO:0000256" key="4">
    <source>
        <dbReference type="SAM" id="SignalP"/>
    </source>
</evidence>
<keyword evidence="2" id="KW-1015">Disulfide bond</keyword>
<dbReference type="Gene3D" id="2.60.40.10">
    <property type="entry name" value="Immunoglobulins"/>
    <property type="match status" value="1"/>
</dbReference>
<keyword evidence="7" id="KW-1185">Reference proteome</keyword>
<evidence type="ECO:0000256" key="1">
    <source>
        <dbReference type="ARBA" id="ARBA00022729"/>
    </source>
</evidence>
<evidence type="ECO:0000313" key="6">
    <source>
        <dbReference type="Ensembl" id="ENSONIP00000031890.1"/>
    </source>
</evidence>
<evidence type="ECO:0000256" key="2">
    <source>
        <dbReference type="ARBA" id="ARBA00023157"/>
    </source>
</evidence>
<accession>A0A669BBR0</accession>
<dbReference type="PANTHER" id="PTHR11481:SF64">
    <property type="entry name" value="FC RECEPTOR-LIKE PROTEIN 4"/>
    <property type="match status" value="1"/>
</dbReference>
<protein>
    <submittedName>
        <fullName evidence="6">Uncharacterized LOC109194858</fullName>
    </submittedName>
</protein>
<dbReference type="InParanoid" id="A0A669BBR0"/>
<evidence type="ECO:0000259" key="5">
    <source>
        <dbReference type="PROSITE" id="PS50835"/>
    </source>
</evidence>
<dbReference type="GO" id="GO:0009897">
    <property type="term" value="C:external side of plasma membrane"/>
    <property type="evidence" value="ECO:0007669"/>
    <property type="project" value="TreeGrafter"/>
</dbReference>
<dbReference type="GO" id="GO:0006955">
    <property type="term" value="P:immune response"/>
    <property type="evidence" value="ECO:0007669"/>
    <property type="project" value="TreeGrafter"/>
</dbReference>
<dbReference type="PANTHER" id="PTHR11481">
    <property type="entry name" value="IMMUNOGLOBULIN FC RECEPTOR"/>
    <property type="match status" value="1"/>
</dbReference>
<dbReference type="InterPro" id="IPR050488">
    <property type="entry name" value="Ig_Fc_receptor"/>
</dbReference>
<dbReference type="PROSITE" id="PS50835">
    <property type="entry name" value="IG_LIKE"/>
    <property type="match status" value="1"/>
</dbReference>
<reference evidence="6" key="3">
    <citation type="submission" date="2025-09" db="UniProtKB">
        <authorList>
            <consortium name="Ensembl"/>
        </authorList>
    </citation>
    <scope>IDENTIFICATION</scope>
</reference>
<dbReference type="Ensembl" id="ENSONIT00000086814.1">
    <property type="protein sequence ID" value="ENSONIP00000031890.1"/>
    <property type="gene ID" value="ENSONIG00000008913.2"/>
</dbReference>
<keyword evidence="3" id="KW-1133">Transmembrane helix</keyword>
<dbReference type="InterPro" id="IPR013783">
    <property type="entry name" value="Ig-like_fold"/>
</dbReference>
<organism evidence="6 7">
    <name type="scientific">Oreochromis niloticus</name>
    <name type="common">Nile tilapia</name>
    <name type="synonym">Tilapia nilotica</name>
    <dbReference type="NCBI Taxonomy" id="8128"/>
    <lineage>
        <taxon>Eukaryota</taxon>
        <taxon>Metazoa</taxon>
        <taxon>Chordata</taxon>
        <taxon>Craniata</taxon>
        <taxon>Vertebrata</taxon>
        <taxon>Euteleostomi</taxon>
        <taxon>Actinopterygii</taxon>
        <taxon>Neopterygii</taxon>
        <taxon>Teleostei</taxon>
        <taxon>Neoteleostei</taxon>
        <taxon>Acanthomorphata</taxon>
        <taxon>Ovalentaria</taxon>
        <taxon>Cichlomorphae</taxon>
        <taxon>Cichliformes</taxon>
        <taxon>Cichlidae</taxon>
        <taxon>African cichlids</taxon>
        <taxon>Pseudocrenilabrinae</taxon>
        <taxon>Oreochromini</taxon>
        <taxon>Oreochromis</taxon>
    </lineage>
</organism>
<keyword evidence="3" id="KW-0472">Membrane</keyword>
<dbReference type="GO" id="GO:0004888">
    <property type="term" value="F:transmembrane signaling receptor activity"/>
    <property type="evidence" value="ECO:0007669"/>
    <property type="project" value="TreeGrafter"/>
</dbReference>
<reference evidence="7" key="1">
    <citation type="submission" date="2012-01" db="EMBL/GenBank/DDBJ databases">
        <title>The Genome Sequence of Oreochromis niloticus (Nile Tilapia).</title>
        <authorList>
            <consortium name="Broad Institute Genome Assembly Team"/>
            <consortium name="Broad Institute Sequencing Platform"/>
            <person name="Di Palma F."/>
            <person name="Johnson J."/>
            <person name="Lander E.S."/>
            <person name="Lindblad-Toh K."/>
        </authorList>
    </citation>
    <scope>NUCLEOTIDE SEQUENCE [LARGE SCALE GENOMIC DNA]</scope>
</reference>
<evidence type="ECO:0000313" key="7">
    <source>
        <dbReference type="Proteomes" id="UP000005207"/>
    </source>
</evidence>
<reference evidence="6" key="2">
    <citation type="submission" date="2025-08" db="UniProtKB">
        <authorList>
            <consortium name="Ensembl"/>
        </authorList>
    </citation>
    <scope>IDENTIFICATION</scope>
</reference>
<keyword evidence="1 4" id="KW-0732">Signal</keyword>
<dbReference type="GO" id="GO:0007166">
    <property type="term" value="P:cell surface receptor signaling pathway"/>
    <property type="evidence" value="ECO:0007669"/>
    <property type="project" value="TreeGrafter"/>
</dbReference>
<keyword evidence="3" id="KW-0812">Transmembrane</keyword>
<dbReference type="InterPro" id="IPR036179">
    <property type="entry name" value="Ig-like_dom_sf"/>
</dbReference>
<gene>
    <name evidence="6" type="primary">LOC109194858</name>
</gene>
<name>A0A669BBR0_ORENI</name>
<dbReference type="SMART" id="SM00409">
    <property type="entry name" value="IG"/>
    <property type="match status" value="1"/>
</dbReference>
<dbReference type="InterPro" id="IPR003599">
    <property type="entry name" value="Ig_sub"/>
</dbReference>
<evidence type="ECO:0000256" key="3">
    <source>
        <dbReference type="SAM" id="Phobius"/>
    </source>
</evidence>
<feature type="chain" id="PRO_5025609866" evidence="4">
    <location>
        <begin position="25"/>
        <end position="311"/>
    </location>
</feature>
<dbReference type="SUPFAM" id="SSF48726">
    <property type="entry name" value="Immunoglobulin"/>
    <property type="match status" value="1"/>
</dbReference>